<name>A0A7S4A5Q6_9STRA</name>
<evidence type="ECO:0008006" key="2">
    <source>
        <dbReference type="Google" id="ProtNLM"/>
    </source>
</evidence>
<gene>
    <name evidence="1" type="ORF">PCAL00307_LOCUS20049</name>
</gene>
<dbReference type="AlphaFoldDB" id="A0A7S4A5Q6"/>
<reference evidence="1" key="1">
    <citation type="submission" date="2021-01" db="EMBL/GenBank/DDBJ databases">
        <authorList>
            <person name="Corre E."/>
            <person name="Pelletier E."/>
            <person name="Niang G."/>
            <person name="Scheremetjew M."/>
            <person name="Finn R."/>
            <person name="Kale V."/>
            <person name="Holt S."/>
            <person name="Cochrane G."/>
            <person name="Meng A."/>
            <person name="Brown T."/>
            <person name="Cohen L."/>
        </authorList>
    </citation>
    <scope>NUCLEOTIDE SEQUENCE</scope>
    <source>
        <strain evidence="1">CCMP1756</strain>
    </source>
</reference>
<dbReference type="GO" id="GO:0007076">
    <property type="term" value="P:mitotic chromosome condensation"/>
    <property type="evidence" value="ECO:0007669"/>
    <property type="project" value="InterPro"/>
</dbReference>
<dbReference type="GO" id="GO:0000796">
    <property type="term" value="C:condensin complex"/>
    <property type="evidence" value="ECO:0007669"/>
    <property type="project" value="TreeGrafter"/>
</dbReference>
<accession>A0A7S4A5Q6</accession>
<dbReference type="SUPFAM" id="SSF48371">
    <property type="entry name" value="ARM repeat"/>
    <property type="match status" value="1"/>
</dbReference>
<sequence>MLDPAAAVRRAAVVALARLVGRDYLKLRPELCHRLACCAADADGAVAAAAAHALKEVVDDNQGRVARHVVGLVVALNGGDAALAARYGDAERRGPVYAAALAALSPERRGEATARLAKDVLGPAADAPDAALAKMDGRLADALRILRADLRLRKGARAKDRADDDADDPAAAALDKARGRLLGRASKKHLLEQVLPTLLALRHRLRALRLGVAADVEATLAEALRAHGAAVDAVLANDPMLARELRYDLKRARTAQAC</sequence>
<dbReference type="GO" id="GO:0042393">
    <property type="term" value="F:histone binding"/>
    <property type="evidence" value="ECO:0007669"/>
    <property type="project" value="TreeGrafter"/>
</dbReference>
<organism evidence="1">
    <name type="scientific">Pelagomonas calceolata</name>
    <dbReference type="NCBI Taxonomy" id="35677"/>
    <lineage>
        <taxon>Eukaryota</taxon>
        <taxon>Sar</taxon>
        <taxon>Stramenopiles</taxon>
        <taxon>Ochrophyta</taxon>
        <taxon>Pelagophyceae</taxon>
        <taxon>Pelagomonadales</taxon>
        <taxon>Pelagomonadaceae</taxon>
        <taxon>Pelagomonas</taxon>
    </lineage>
</organism>
<dbReference type="GO" id="GO:0010032">
    <property type="term" value="P:meiotic chromosome condensation"/>
    <property type="evidence" value="ECO:0007669"/>
    <property type="project" value="TreeGrafter"/>
</dbReference>
<protein>
    <recommendedName>
        <fullName evidence="2">Condensin complex subunit 1 C-terminal domain-containing protein</fullName>
    </recommendedName>
</protein>
<dbReference type="PANTHER" id="PTHR14222:SF1">
    <property type="entry name" value="CONDENSIN-2 COMPLEX SUBUNIT D3"/>
    <property type="match status" value="1"/>
</dbReference>
<dbReference type="EMBL" id="HBIW01023243">
    <property type="protein sequence ID" value="CAE0704601.1"/>
    <property type="molecule type" value="Transcribed_RNA"/>
</dbReference>
<dbReference type="PANTHER" id="PTHR14222">
    <property type="entry name" value="CONDENSIN"/>
    <property type="match status" value="1"/>
</dbReference>
<dbReference type="InterPro" id="IPR016024">
    <property type="entry name" value="ARM-type_fold"/>
</dbReference>
<proteinExistence type="predicted"/>
<dbReference type="InterPro" id="IPR026971">
    <property type="entry name" value="CND1/NCAPD3"/>
</dbReference>
<evidence type="ECO:0000313" key="1">
    <source>
        <dbReference type="EMBL" id="CAE0704601.1"/>
    </source>
</evidence>
<dbReference type="GO" id="GO:0000779">
    <property type="term" value="C:condensed chromosome, centromeric region"/>
    <property type="evidence" value="ECO:0007669"/>
    <property type="project" value="TreeGrafter"/>
</dbReference>